<dbReference type="SUPFAM" id="SSF52058">
    <property type="entry name" value="L domain-like"/>
    <property type="match status" value="1"/>
</dbReference>
<reference evidence="2" key="1">
    <citation type="journal article" date="2021" name="Proc. Natl. Acad. Sci. U.S.A.">
        <title>Three genomes in the algal genus Volvox reveal the fate of a haploid sex-determining region after a transition to homothallism.</title>
        <authorList>
            <person name="Yamamoto K."/>
            <person name="Hamaji T."/>
            <person name="Kawai-Toyooka H."/>
            <person name="Matsuzaki R."/>
            <person name="Takahashi F."/>
            <person name="Nishimura Y."/>
            <person name="Kawachi M."/>
            <person name="Noguchi H."/>
            <person name="Minakuchi Y."/>
            <person name="Umen J.G."/>
            <person name="Toyoda A."/>
            <person name="Nozaki H."/>
        </authorList>
    </citation>
    <scope>NUCLEOTIDE SEQUENCE</scope>
    <source>
        <strain evidence="2">NIES-3786</strain>
    </source>
</reference>
<evidence type="ECO:0000313" key="2">
    <source>
        <dbReference type="EMBL" id="GIL75805.1"/>
    </source>
</evidence>
<evidence type="ECO:0000256" key="1">
    <source>
        <dbReference type="ARBA" id="ARBA00004430"/>
    </source>
</evidence>
<organism evidence="2 3">
    <name type="scientific">Volvox reticuliferus</name>
    <dbReference type="NCBI Taxonomy" id="1737510"/>
    <lineage>
        <taxon>Eukaryota</taxon>
        <taxon>Viridiplantae</taxon>
        <taxon>Chlorophyta</taxon>
        <taxon>core chlorophytes</taxon>
        <taxon>Chlorophyceae</taxon>
        <taxon>CS clade</taxon>
        <taxon>Chlamydomonadales</taxon>
        <taxon>Volvocaceae</taxon>
        <taxon>Volvox</taxon>
    </lineage>
</organism>
<accession>A0A8J4FLM5</accession>
<gene>
    <name evidence="2" type="ORF">Vretifemale_5527</name>
</gene>
<protein>
    <submittedName>
        <fullName evidence="2">Uncharacterized protein</fullName>
    </submittedName>
</protein>
<dbReference type="GO" id="GO:0005930">
    <property type="term" value="C:axoneme"/>
    <property type="evidence" value="ECO:0007669"/>
    <property type="project" value="UniProtKB-SubCell"/>
</dbReference>
<keyword evidence="3" id="KW-1185">Reference proteome</keyword>
<proteinExistence type="predicted"/>
<dbReference type="EMBL" id="BNCP01000008">
    <property type="protein sequence ID" value="GIL75805.1"/>
    <property type="molecule type" value="Genomic_DNA"/>
</dbReference>
<dbReference type="AlphaFoldDB" id="A0A8J4FLM5"/>
<evidence type="ECO:0000313" key="3">
    <source>
        <dbReference type="Proteomes" id="UP000747110"/>
    </source>
</evidence>
<dbReference type="Proteomes" id="UP000747110">
    <property type="component" value="Unassembled WGS sequence"/>
</dbReference>
<dbReference type="InterPro" id="IPR032675">
    <property type="entry name" value="LRR_dom_sf"/>
</dbReference>
<comment type="caution">
    <text evidence="2">The sequence shown here is derived from an EMBL/GenBank/DDBJ whole genome shotgun (WGS) entry which is preliminary data.</text>
</comment>
<name>A0A8J4FLM5_9CHLO</name>
<dbReference type="OrthoDB" id="536927at2759"/>
<comment type="subcellular location">
    <subcellularLocation>
        <location evidence="1">Cytoplasm</location>
        <location evidence="1">Cytoskeleton</location>
        <location evidence="1">Cilium axoneme</location>
    </subcellularLocation>
</comment>
<sequence>MLIDCADEDDDGDEDDAGELLATEARCAGASFLASRGAGGGHGTLGMTTPAAAASLDLVTAQGLFQALPRHLRHLSASVGITEYDRMVSWAVALSSMPPGLTSLRLLGPLCHSPDLAEAVAGWALKLPCLRRLELALAECCHSHPDLEAQLYDDPESWTSSSWHGAFPALTQLRALQLSMENISDGLWCDVRSCSHLMCLRLLPTSWSGMCEAAGICYLTGLRELALTVSEPSELEELSTLSQLTKLDLEMVGITCDDSSETCGSSAAANRRRGLLHRVTGGLVRLRRFSISCRSATISAEELGLLKEHCPELTRLRIRAPFQQPSPLACAANTVSLPPRLRVLRLENVRMTSCTSSMPGGILRLAMLPAEIVVLALEGLDLELLSGLHDGMNASVKGSVGQACGAEDRGPSTLVIKVVRCTLGCALEQLCGKELRSLDLIGTCLLGNAQGMRSPGTGAGGLASLRCRCQLRRLRIWGCMGQLRPLNDEAMHELVNQHPHLVDVALNASFATRSGLSALAKLKSLRRLKIAVVGQECAAALGPGLTCLQRLTELEVVLPALNFVGDCVRAHLAGALPNAQVRLRAQGAGD</sequence>
<dbReference type="Gene3D" id="3.80.10.10">
    <property type="entry name" value="Ribonuclease Inhibitor"/>
    <property type="match status" value="2"/>
</dbReference>